<dbReference type="EMBL" id="BSEC01000001">
    <property type="protein sequence ID" value="GLI93871.1"/>
    <property type="molecule type" value="Genomic_DNA"/>
</dbReference>
<accession>A0A9W6GVU1</accession>
<name>A0A9W6GVU1_9HYPH</name>
<evidence type="ECO:0000256" key="1">
    <source>
        <dbReference type="SAM" id="MobiDB-lite"/>
    </source>
</evidence>
<feature type="compositionally biased region" description="Basic and acidic residues" evidence="1">
    <location>
        <begin position="88"/>
        <end position="100"/>
    </location>
</feature>
<dbReference type="Proteomes" id="UP001144323">
    <property type="component" value="Unassembled WGS sequence"/>
</dbReference>
<protein>
    <submittedName>
        <fullName evidence="2">Uncharacterized protein</fullName>
    </submittedName>
</protein>
<reference evidence="2" key="1">
    <citation type="journal article" date="2023" name="Int. J. Syst. Evol. Microbiol.">
        <title>Methylocystis iwaonis sp. nov., a type II methane-oxidizing bacterium from surface soil of a rice paddy field in Japan, and emended description of the genus Methylocystis (ex Whittenbury et al. 1970) Bowman et al. 1993.</title>
        <authorList>
            <person name="Kaise H."/>
            <person name="Sawadogo J.B."/>
            <person name="Alam M.S."/>
            <person name="Ueno C."/>
            <person name="Dianou D."/>
            <person name="Shinjo R."/>
            <person name="Asakawa S."/>
        </authorList>
    </citation>
    <scope>NUCLEOTIDE SEQUENCE</scope>
    <source>
        <strain evidence="2">LMG27198</strain>
    </source>
</reference>
<evidence type="ECO:0000313" key="3">
    <source>
        <dbReference type="Proteomes" id="UP001144323"/>
    </source>
</evidence>
<dbReference type="AlphaFoldDB" id="A0A9W6GVU1"/>
<comment type="caution">
    <text evidence="2">The sequence shown here is derived from an EMBL/GenBank/DDBJ whole genome shotgun (WGS) entry which is preliminary data.</text>
</comment>
<feature type="region of interest" description="Disordered" evidence="1">
    <location>
        <begin position="41"/>
        <end position="103"/>
    </location>
</feature>
<proteinExistence type="predicted"/>
<feature type="compositionally biased region" description="Low complexity" evidence="1">
    <location>
        <begin position="42"/>
        <end position="58"/>
    </location>
</feature>
<evidence type="ECO:0000313" key="2">
    <source>
        <dbReference type="EMBL" id="GLI93871.1"/>
    </source>
</evidence>
<feature type="region of interest" description="Disordered" evidence="1">
    <location>
        <begin position="1"/>
        <end position="22"/>
    </location>
</feature>
<keyword evidence="3" id="KW-1185">Reference proteome</keyword>
<sequence length="186" mass="19765">MPRSPAGPGRPFCASDRGTPDAKQVKIDVSVSGRPAIARAVSGAAKGAPDSSAAASSSTWPQRPMAPARREVESRVTSVAAVSGGDPGEPRPAFEIDETRGASADVSLRPAPTRHRKRRETVQSHDMALRAHFACFQFLERRLRQCAIAAARRLPERHRTLLNRLIAGPSPAARLNFGNGAASETA</sequence>
<gene>
    <name evidence="2" type="ORF">LMG27198_28630</name>
</gene>
<organism evidence="2 3">
    <name type="scientific">Methylocystis echinoides</name>
    <dbReference type="NCBI Taxonomy" id="29468"/>
    <lineage>
        <taxon>Bacteria</taxon>
        <taxon>Pseudomonadati</taxon>
        <taxon>Pseudomonadota</taxon>
        <taxon>Alphaproteobacteria</taxon>
        <taxon>Hyphomicrobiales</taxon>
        <taxon>Methylocystaceae</taxon>
        <taxon>Methylocystis</taxon>
    </lineage>
</organism>